<dbReference type="PRINTS" id="PR00800">
    <property type="entry name" value="YHDCRBOXLASE"/>
</dbReference>
<dbReference type="PANTHER" id="PTHR11999">
    <property type="entry name" value="GROUP II PYRIDOXAL-5-PHOSPHATE DECARBOXYLASE"/>
    <property type="match status" value="1"/>
</dbReference>
<dbReference type="WBParaSite" id="BXY_1547400.1">
    <property type="protein sequence ID" value="BXY_1547400.1"/>
    <property type="gene ID" value="BXY_1547400"/>
</dbReference>
<dbReference type="GO" id="GO:0042423">
    <property type="term" value="P:catecholamine biosynthetic process"/>
    <property type="evidence" value="ECO:0007669"/>
    <property type="project" value="UniProtKB-KW"/>
</dbReference>
<evidence type="ECO:0000256" key="1">
    <source>
        <dbReference type="ARBA" id="ARBA00001933"/>
    </source>
</evidence>
<reference evidence="14" key="2">
    <citation type="submission" date="2020-08" db="EMBL/GenBank/DDBJ databases">
        <authorList>
            <person name="Kikuchi T."/>
        </authorList>
    </citation>
    <scope>NUCLEOTIDE SEQUENCE</scope>
    <source>
        <strain evidence="13">Ka4C1</strain>
    </source>
</reference>
<evidence type="ECO:0000313" key="16">
    <source>
        <dbReference type="Proteomes" id="UP000659654"/>
    </source>
</evidence>
<evidence type="ECO:0000256" key="4">
    <source>
        <dbReference type="ARBA" id="ARBA00022584"/>
    </source>
</evidence>
<comment type="subunit">
    <text evidence="3">Homodimer.</text>
</comment>
<dbReference type="Pfam" id="PF00282">
    <property type="entry name" value="Pyridoxal_deC"/>
    <property type="match status" value="2"/>
</dbReference>
<comment type="similarity">
    <text evidence="2 12">Belongs to the group II decarboxylase family.</text>
</comment>
<evidence type="ECO:0000256" key="10">
    <source>
        <dbReference type="ARBA" id="ARBA00041275"/>
    </source>
</evidence>
<evidence type="ECO:0000256" key="9">
    <source>
        <dbReference type="ARBA" id="ARBA00040968"/>
    </source>
</evidence>
<dbReference type="GO" id="GO:0006520">
    <property type="term" value="P:amino acid metabolic process"/>
    <property type="evidence" value="ECO:0007669"/>
    <property type="project" value="InterPro"/>
</dbReference>
<dbReference type="Proteomes" id="UP000582659">
    <property type="component" value="Unassembled WGS sequence"/>
</dbReference>
<dbReference type="SUPFAM" id="SSF53383">
    <property type="entry name" value="PLP-dependent transferases"/>
    <property type="match status" value="1"/>
</dbReference>
<sequence>MDAEEFRKHGKEMVDLIADYWKSMPDRKAMPDCKPGFLNSMVVDRPPESPETWNTIFKDVDPIVLANNTNWHHPLFFAYYPTACSYPSIMADMLSGAMASIGFTWKSSPSMTELEMKMMDWLVEALGLPEHFKNSHSGNGAGCIQCTASDATLVAILAARSRAVASLKGSESQLDKISNTVKNFNIKNAINNILENGKEEEVVTFENHDPSYFTKFVGYCSDQAHSSVHKGFMLAGVRMRKIKTTRQNEMDNFCMDPEALKNAIKEDRAHGYIPFIVVATLGTTPTCAVDSLTELGPICNKEKIWLHVDAAYAGSFFLCPEFRWMSEGIEMVDSFNFNAHKALMVNFDCSPLWFKDATEAIKHFNVEAEYLKHEYQAVAQDFRHLQVALGRRFRSLKIWFVLRALGLEKIREYQRLQVKLAKLFHQIISADSDFEVIVPPNLGLVCFRLKGPNSRSEALLNLLNQDNRIHLVPGKTDDIFYLRLAVCSQDTREKHIRFAYDVIAELAKRVD</sequence>
<organism evidence="15 17">
    <name type="scientific">Bursaphelenchus xylophilus</name>
    <name type="common">Pinewood nematode worm</name>
    <name type="synonym">Aphelenchoides xylophilus</name>
    <dbReference type="NCBI Taxonomy" id="6326"/>
    <lineage>
        <taxon>Eukaryota</taxon>
        <taxon>Metazoa</taxon>
        <taxon>Ecdysozoa</taxon>
        <taxon>Nematoda</taxon>
        <taxon>Chromadorea</taxon>
        <taxon>Rhabditida</taxon>
        <taxon>Tylenchina</taxon>
        <taxon>Tylenchomorpha</taxon>
        <taxon>Aphelenchoidea</taxon>
        <taxon>Aphelenchoididae</taxon>
        <taxon>Bursaphelenchus</taxon>
    </lineage>
</organism>
<dbReference type="InterPro" id="IPR015421">
    <property type="entry name" value="PyrdxlP-dep_Trfase_major"/>
</dbReference>
<evidence type="ECO:0000313" key="14">
    <source>
        <dbReference type="EMBL" id="CAG9110674.1"/>
    </source>
</evidence>
<dbReference type="InterPro" id="IPR015422">
    <property type="entry name" value="PyrdxlP-dep_Trfase_small"/>
</dbReference>
<dbReference type="Gene3D" id="1.20.1340.10">
    <property type="entry name" value="dopa decarboxylase, N-terminal domain"/>
    <property type="match status" value="1"/>
</dbReference>
<dbReference type="EMBL" id="CAJFDI010000003">
    <property type="protein sequence ID" value="CAD5222542.1"/>
    <property type="molecule type" value="Genomic_DNA"/>
</dbReference>
<dbReference type="OrthoDB" id="639767at2759"/>
<keyword evidence="16" id="KW-1185">Reference proteome</keyword>
<dbReference type="Gene3D" id="3.90.1150.10">
    <property type="entry name" value="Aspartate Aminotransferase, domain 1"/>
    <property type="match status" value="1"/>
</dbReference>
<dbReference type="GO" id="GO:0004058">
    <property type="term" value="F:aromatic-L-amino-acid decarboxylase activity"/>
    <property type="evidence" value="ECO:0007669"/>
    <property type="project" value="UniProtKB-EC"/>
</dbReference>
<protein>
    <recommendedName>
        <fullName evidence="9">Aromatic-L-amino-acid decarboxylase</fullName>
        <ecNumber evidence="8">4.1.1.28</ecNumber>
    </recommendedName>
    <alternativeName>
        <fullName evidence="10">DOPA decarboxylase</fullName>
    </alternativeName>
</protein>
<dbReference type="eggNOG" id="KOG0628">
    <property type="taxonomic scope" value="Eukaryota"/>
</dbReference>
<reference evidence="17" key="1">
    <citation type="submission" date="2016-11" db="UniProtKB">
        <authorList>
            <consortium name="WormBaseParasite"/>
        </authorList>
    </citation>
    <scope>IDENTIFICATION</scope>
</reference>
<evidence type="ECO:0000256" key="5">
    <source>
        <dbReference type="ARBA" id="ARBA00022793"/>
    </source>
</evidence>
<dbReference type="EMBL" id="CAJFCV020000003">
    <property type="protein sequence ID" value="CAG9110674.1"/>
    <property type="molecule type" value="Genomic_DNA"/>
</dbReference>
<dbReference type="EC" id="4.1.1.28" evidence="8"/>
<evidence type="ECO:0000256" key="8">
    <source>
        <dbReference type="ARBA" id="ARBA00038886"/>
    </source>
</evidence>
<evidence type="ECO:0000256" key="12">
    <source>
        <dbReference type="RuleBase" id="RU000382"/>
    </source>
</evidence>
<name>A0A1I7SR10_BURXY</name>
<accession>A0A1I7SR10</accession>
<dbReference type="PANTHER" id="PTHR11999:SF167">
    <property type="entry name" value="AROMATIC-L-AMINO-ACID DECARBOXYLASE"/>
    <property type="match status" value="1"/>
</dbReference>
<evidence type="ECO:0000313" key="17">
    <source>
        <dbReference type="WBParaSite" id="BXY_1547400.1"/>
    </source>
</evidence>
<dbReference type="GO" id="GO:0030170">
    <property type="term" value="F:pyridoxal phosphate binding"/>
    <property type="evidence" value="ECO:0007669"/>
    <property type="project" value="InterPro"/>
</dbReference>
<keyword evidence="4" id="KW-0127">Catecholamine biosynthesis</keyword>
<dbReference type="CDD" id="cd06450">
    <property type="entry name" value="DOPA_deC_like"/>
    <property type="match status" value="1"/>
</dbReference>
<gene>
    <name evidence="13" type="ORF">BXYJ_LOCUS7510</name>
</gene>
<dbReference type="GO" id="GO:0019752">
    <property type="term" value="P:carboxylic acid metabolic process"/>
    <property type="evidence" value="ECO:0007669"/>
    <property type="project" value="InterPro"/>
</dbReference>
<feature type="modified residue" description="N6-(pyridoxal phosphate)lysine" evidence="11">
    <location>
        <position position="341"/>
    </location>
</feature>
<evidence type="ECO:0000256" key="7">
    <source>
        <dbReference type="ARBA" id="ARBA00023239"/>
    </source>
</evidence>
<evidence type="ECO:0000313" key="15">
    <source>
        <dbReference type="Proteomes" id="UP000095284"/>
    </source>
</evidence>
<dbReference type="AlphaFoldDB" id="A0A1I7SR10"/>
<dbReference type="InterPro" id="IPR002129">
    <property type="entry name" value="PyrdxlP-dep_de-COase"/>
</dbReference>
<dbReference type="InterPro" id="IPR015424">
    <property type="entry name" value="PyrdxlP-dep_Trfase"/>
</dbReference>
<dbReference type="Proteomes" id="UP000095284">
    <property type="component" value="Unplaced"/>
</dbReference>
<dbReference type="SMR" id="A0A1I7SR10"/>
<evidence type="ECO:0000256" key="2">
    <source>
        <dbReference type="ARBA" id="ARBA00009533"/>
    </source>
</evidence>
<proteinExistence type="inferred from homology"/>
<dbReference type="Proteomes" id="UP000659654">
    <property type="component" value="Unassembled WGS sequence"/>
</dbReference>
<keyword evidence="7 12" id="KW-0456">Lyase</keyword>
<comment type="cofactor">
    <cofactor evidence="1 11 12">
        <name>pyridoxal 5'-phosphate</name>
        <dbReference type="ChEBI" id="CHEBI:597326"/>
    </cofactor>
</comment>
<dbReference type="GO" id="GO:0005737">
    <property type="term" value="C:cytoplasm"/>
    <property type="evidence" value="ECO:0007669"/>
    <property type="project" value="TreeGrafter"/>
</dbReference>
<dbReference type="Gene3D" id="3.40.640.10">
    <property type="entry name" value="Type I PLP-dependent aspartate aminotransferase-like (Major domain)"/>
    <property type="match status" value="1"/>
</dbReference>
<evidence type="ECO:0000256" key="6">
    <source>
        <dbReference type="ARBA" id="ARBA00022898"/>
    </source>
</evidence>
<keyword evidence="5" id="KW-0210">Decarboxylase</keyword>
<evidence type="ECO:0000313" key="13">
    <source>
        <dbReference type="EMBL" id="CAD5222542.1"/>
    </source>
</evidence>
<evidence type="ECO:0000256" key="3">
    <source>
        <dbReference type="ARBA" id="ARBA00011738"/>
    </source>
</evidence>
<dbReference type="InterPro" id="IPR010977">
    <property type="entry name" value="Aromatic_deC"/>
</dbReference>
<evidence type="ECO:0000256" key="11">
    <source>
        <dbReference type="PIRSR" id="PIRSR602129-50"/>
    </source>
</evidence>
<dbReference type="GO" id="GO:0042427">
    <property type="term" value="P:serotonin biosynthetic process"/>
    <property type="evidence" value="ECO:0007669"/>
    <property type="project" value="TreeGrafter"/>
</dbReference>
<keyword evidence="6 11" id="KW-0663">Pyridoxal phosphate</keyword>